<dbReference type="Proteomes" id="UP001234297">
    <property type="component" value="Chromosome 7"/>
</dbReference>
<accession>A0ACC2L5H7</accession>
<evidence type="ECO:0000313" key="2">
    <source>
        <dbReference type="Proteomes" id="UP001234297"/>
    </source>
</evidence>
<name>A0ACC2L5H7_PERAE</name>
<comment type="caution">
    <text evidence="1">The sequence shown here is derived from an EMBL/GenBank/DDBJ whole genome shotgun (WGS) entry which is preliminary data.</text>
</comment>
<evidence type="ECO:0000313" key="1">
    <source>
        <dbReference type="EMBL" id="KAJ8628704.1"/>
    </source>
</evidence>
<gene>
    <name evidence="1" type="ORF">MRB53_022027</name>
</gene>
<proteinExistence type="predicted"/>
<protein>
    <submittedName>
        <fullName evidence="1">Uncharacterized protein</fullName>
    </submittedName>
</protein>
<sequence length="376" mass="43710">MDKSWIDLQNKMSREYMDGINHFMEFTNGFDNEFISCPCRKCANRYYYRREFVREHLILIGFLKQYKNWIRHGEEYVSCRREERDEIEVDDMTEETNPMIVMLNDIACGLAPEYTSCETEGAGGSNSRSGANEEAMRYFEILDDAQTELYPGCKDFSKLSFIVELLHLKALNQWSDTSFDMLLQLLHRVLPSGAKLAESYYQARKLTENLGFTYETLDACLNNCMLFRNENAHLDTCIVCQTSRWKEDRVRYNRQNNSTSIINRGKRVAAKQPDSEHSAITVTIGNPPAWALDEDLGGAWEISVIVWFLDLFDYYVNNDDQEVFSKELQLDAKVFYFDIGENKRGRFFKRGKPLEIGIGDWELGSYRSSQETLSLG</sequence>
<reference evidence="1 2" key="1">
    <citation type="journal article" date="2022" name="Hortic Res">
        <title>A haplotype resolved chromosomal level avocado genome allows analysis of novel avocado genes.</title>
        <authorList>
            <person name="Nath O."/>
            <person name="Fletcher S.J."/>
            <person name="Hayward A."/>
            <person name="Shaw L.M."/>
            <person name="Masouleh A.K."/>
            <person name="Furtado A."/>
            <person name="Henry R.J."/>
            <person name="Mitter N."/>
        </authorList>
    </citation>
    <scope>NUCLEOTIDE SEQUENCE [LARGE SCALE GENOMIC DNA]</scope>
    <source>
        <strain evidence="2">cv. Hass</strain>
    </source>
</reference>
<keyword evidence="2" id="KW-1185">Reference proteome</keyword>
<organism evidence="1 2">
    <name type="scientific">Persea americana</name>
    <name type="common">Avocado</name>
    <dbReference type="NCBI Taxonomy" id="3435"/>
    <lineage>
        <taxon>Eukaryota</taxon>
        <taxon>Viridiplantae</taxon>
        <taxon>Streptophyta</taxon>
        <taxon>Embryophyta</taxon>
        <taxon>Tracheophyta</taxon>
        <taxon>Spermatophyta</taxon>
        <taxon>Magnoliopsida</taxon>
        <taxon>Magnoliidae</taxon>
        <taxon>Laurales</taxon>
        <taxon>Lauraceae</taxon>
        <taxon>Persea</taxon>
    </lineage>
</organism>
<dbReference type="EMBL" id="CM056815">
    <property type="protein sequence ID" value="KAJ8628704.1"/>
    <property type="molecule type" value="Genomic_DNA"/>
</dbReference>